<dbReference type="InterPro" id="IPR036457">
    <property type="entry name" value="PPM-type-like_dom_sf"/>
</dbReference>
<evidence type="ECO:0000256" key="2">
    <source>
        <dbReference type="PROSITE-ProRule" id="PRU00169"/>
    </source>
</evidence>
<dbReference type="SUPFAM" id="SSF81606">
    <property type="entry name" value="PP2C-like"/>
    <property type="match status" value="1"/>
</dbReference>
<organism evidence="4 5">
    <name type="scientific">Marinobacter salinisoli</name>
    <dbReference type="NCBI Taxonomy" id="2769486"/>
    <lineage>
        <taxon>Bacteria</taxon>
        <taxon>Pseudomonadati</taxon>
        <taxon>Pseudomonadota</taxon>
        <taxon>Gammaproteobacteria</taxon>
        <taxon>Pseudomonadales</taxon>
        <taxon>Marinobacteraceae</taxon>
        <taxon>Marinobacter</taxon>
    </lineage>
</organism>
<dbReference type="Gene3D" id="3.40.50.2300">
    <property type="match status" value="1"/>
</dbReference>
<dbReference type="Gene3D" id="3.60.40.10">
    <property type="entry name" value="PPM-type phosphatase domain"/>
    <property type="match status" value="1"/>
</dbReference>
<dbReference type="SMART" id="SM00448">
    <property type="entry name" value="REC"/>
    <property type="match status" value="1"/>
</dbReference>
<dbReference type="InterPro" id="IPR036890">
    <property type="entry name" value="HATPase_C_sf"/>
</dbReference>
<keyword evidence="1" id="KW-0378">Hydrolase</keyword>
<proteinExistence type="predicted"/>
<dbReference type="InterPro" id="IPR003594">
    <property type="entry name" value="HATPase_dom"/>
</dbReference>
<dbReference type="SUPFAM" id="SSF55874">
    <property type="entry name" value="ATPase domain of HSP90 chaperone/DNA topoisomerase II/histidine kinase"/>
    <property type="match status" value="1"/>
</dbReference>
<dbReference type="PANTHER" id="PTHR43156:SF2">
    <property type="entry name" value="STAGE II SPORULATION PROTEIN E"/>
    <property type="match status" value="1"/>
</dbReference>
<evidence type="ECO:0000259" key="3">
    <source>
        <dbReference type="PROSITE" id="PS50110"/>
    </source>
</evidence>
<name>A0ABX7MQ56_9GAMM</name>
<dbReference type="Pfam" id="PF07228">
    <property type="entry name" value="SpoIIE"/>
    <property type="match status" value="1"/>
</dbReference>
<protein>
    <submittedName>
        <fullName evidence="4">Fused response regulator/phosphatase</fullName>
    </submittedName>
</protein>
<dbReference type="InterPro" id="IPR001932">
    <property type="entry name" value="PPM-type_phosphatase-like_dom"/>
</dbReference>
<dbReference type="InterPro" id="IPR011006">
    <property type="entry name" value="CheY-like_superfamily"/>
</dbReference>
<keyword evidence="5" id="KW-1185">Reference proteome</keyword>
<dbReference type="SMART" id="SM00331">
    <property type="entry name" value="PP2C_SIG"/>
    <property type="match status" value="1"/>
</dbReference>
<gene>
    <name evidence="4" type="ORF">LPB19_14640</name>
</gene>
<accession>A0ABX7MQ56</accession>
<dbReference type="Gene3D" id="3.30.565.10">
    <property type="entry name" value="Histidine kinase-like ATPase, C-terminal domain"/>
    <property type="match status" value="1"/>
</dbReference>
<evidence type="ECO:0000313" key="5">
    <source>
        <dbReference type="Proteomes" id="UP000663555"/>
    </source>
</evidence>
<dbReference type="RefSeq" id="WP_206643625.1">
    <property type="nucleotide sequence ID" value="NZ_CP071247.1"/>
</dbReference>
<dbReference type="Pfam" id="PF13581">
    <property type="entry name" value="HATPase_c_2"/>
    <property type="match status" value="1"/>
</dbReference>
<sequence>MEASIADQRPLKILIADDSDSDRLILKTLVKRIGHQVFEARNGEEAVHLFEQAHPDIVLLDAMMPVMDGMEAARRIKALAGERMVPLIFLTSLSEADALARCLDAGGDDFLSKPYNRVIIEAKINAFNRMRRMHRTLSDQRDHIRDLNDQMLKEQKIAKRVFDNVAHTGCLDAVNIRYHVSPLSIFNGDVLFASPRPAGGMLIFVGDFTGHGLPAAIGAMPLAEIFYGMAAKGFSAKDVLREINQKLKNILPVGMFCCGAMIEAVFHQHQLWFWNGGLPDATLIRANGDTVAMPSRHLPLGILPPDQFDAGLEQVATQPGDTLMLMTDGVLESRNAAGELFGDAGVAQALDTRGGGMHPFDAVIGSLREFIGAHQDDDDITLFCVDMVDDAEIAPLPDRTTLPGPAEWHCEYEIRERTLGDFNPLPLLLHICMEVPGLRSRSGEIYTVLAELYNNALEHGILELPSDWKHSPEGFGKYYRERQVRLGRVKGHFIRFSLSHSMKPYGGQLRVVCEDSGSGFDFENHPVLAAGDTRSEHTRYAGRGLLLMRQLSQSLRFHGRGNRVEIVYDWDLSDGPSDRITNDRH</sequence>
<keyword evidence="2" id="KW-0597">Phosphoprotein</keyword>
<evidence type="ECO:0000313" key="4">
    <source>
        <dbReference type="EMBL" id="QSP94404.1"/>
    </source>
</evidence>
<dbReference type="Pfam" id="PF00072">
    <property type="entry name" value="Response_reg"/>
    <property type="match status" value="1"/>
</dbReference>
<reference evidence="4 5" key="1">
    <citation type="submission" date="2021-03" db="EMBL/GenBank/DDBJ databases">
        <title>Genome sequencing of Marinobacter sp. LPB0319.</title>
        <authorList>
            <person name="Kim J."/>
        </authorList>
    </citation>
    <scope>NUCLEOTIDE SEQUENCE [LARGE SCALE GENOMIC DNA]</scope>
    <source>
        <strain evidence="4 5">LPB0319</strain>
    </source>
</reference>
<evidence type="ECO:0000256" key="1">
    <source>
        <dbReference type="ARBA" id="ARBA00022801"/>
    </source>
</evidence>
<dbReference type="SUPFAM" id="SSF52172">
    <property type="entry name" value="CheY-like"/>
    <property type="match status" value="1"/>
</dbReference>
<dbReference type="EMBL" id="CP071247">
    <property type="protein sequence ID" value="QSP94404.1"/>
    <property type="molecule type" value="Genomic_DNA"/>
</dbReference>
<dbReference type="InterPro" id="IPR001789">
    <property type="entry name" value="Sig_transdc_resp-reg_receiver"/>
</dbReference>
<dbReference type="PANTHER" id="PTHR43156">
    <property type="entry name" value="STAGE II SPORULATION PROTEIN E-RELATED"/>
    <property type="match status" value="1"/>
</dbReference>
<dbReference type="InterPro" id="IPR052016">
    <property type="entry name" value="Bact_Sigma-Reg"/>
</dbReference>
<feature type="domain" description="Response regulatory" evidence="3">
    <location>
        <begin position="12"/>
        <end position="128"/>
    </location>
</feature>
<dbReference type="PROSITE" id="PS50110">
    <property type="entry name" value="RESPONSE_REGULATORY"/>
    <property type="match status" value="1"/>
</dbReference>
<feature type="modified residue" description="4-aspartylphosphate" evidence="2">
    <location>
        <position position="61"/>
    </location>
</feature>
<dbReference type="Proteomes" id="UP000663555">
    <property type="component" value="Chromosome"/>
</dbReference>
<dbReference type="CDD" id="cd16936">
    <property type="entry name" value="HATPase_RsbW-like"/>
    <property type="match status" value="1"/>
</dbReference>